<evidence type="ECO:0000313" key="1">
    <source>
        <dbReference type="EMBL" id="ARJ56053.1"/>
    </source>
</evidence>
<dbReference type="STRING" id="1121267.CCUN_0401"/>
<dbReference type="RefSeq" id="WP_027305594.1">
    <property type="nucleotide sequence ID" value="NZ_CP020867.1"/>
</dbReference>
<dbReference type="eggNOG" id="ENOG50318GW">
    <property type="taxonomic scope" value="Bacteria"/>
</dbReference>
<gene>
    <name evidence="1" type="ORF">CCUN_0401</name>
</gene>
<dbReference type="AlphaFoldDB" id="A0A1W6BVC3"/>
<evidence type="ECO:0000313" key="2">
    <source>
        <dbReference type="Proteomes" id="UP000192902"/>
    </source>
</evidence>
<name>A0A1W6BVC3_9BACT</name>
<dbReference type="EMBL" id="CP020867">
    <property type="protein sequence ID" value="ARJ56053.1"/>
    <property type="molecule type" value="Genomic_DNA"/>
</dbReference>
<dbReference type="OrthoDB" id="5361769at2"/>
<protein>
    <recommendedName>
        <fullName evidence="3">Clan AA aspartic protease</fullName>
    </recommendedName>
</protein>
<sequence>MLSFFKKFIPRLFISVILREKKNSLKTATYLNGKFINIVEKSFEDPHRLFAYIKNSQKKYLYYYTSLFLNSEEQWLVPSLDSNEFENFITTKVSVKSIVLNNARLYTATEHIEHFTELFEDNGGLDFLFSPLALLYYCVQKENLERDKISLCVYKNSNNLALIACKGQEILIGEFKLFEKDIGLELDGFESQNEEIINETTEEQVEQEDELENFNENFGEEFKDKLDLSNQEQKAEFDEFSNFSDDMEFCNYIISSIEKFYKDTRYAGDFIDKLLIFTNEDITQSALEFLENEILLTPQVKSLNTLDLMIELMQKELKI</sequence>
<proteinExistence type="predicted"/>
<accession>A0A1W6BVC3</accession>
<reference evidence="1 2" key="1">
    <citation type="submission" date="2017-04" db="EMBL/GenBank/DDBJ databases">
        <title>Complete genome sequence of the Campylobacter cuniculorum type strain LMG24588.</title>
        <authorList>
            <person name="Miller W.G."/>
            <person name="Yee E."/>
            <person name="Revez J."/>
            <person name="Bono J.L."/>
            <person name="Rossi M."/>
        </authorList>
    </citation>
    <scope>NUCLEOTIDE SEQUENCE [LARGE SCALE GENOMIC DNA]</scope>
    <source>
        <strain evidence="1 2">LMG 24588</strain>
    </source>
</reference>
<evidence type="ECO:0008006" key="3">
    <source>
        <dbReference type="Google" id="ProtNLM"/>
    </source>
</evidence>
<dbReference type="KEGG" id="ccun:CCUN_0401"/>
<organism evidence="1 2">
    <name type="scientific">Campylobacter cuniculorum DSM 23162 = LMG 24588</name>
    <dbReference type="NCBI Taxonomy" id="1121267"/>
    <lineage>
        <taxon>Bacteria</taxon>
        <taxon>Pseudomonadati</taxon>
        <taxon>Campylobacterota</taxon>
        <taxon>Epsilonproteobacteria</taxon>
        <taxon>Campylobacterales</taxon>
        <taxon>Campylobacteraceae</taxon>
        <taxon>Campylobacter</taxon>
    </lineage>
</organism>
<dbReference type="Proteomes" id="UP000192902">
    <property type="component" value="Chromosome"/>
</dbReference>